<reference evidence="1" key="1">
    <citation type="submission" date="2012-03" db="EMBL/GenBank/DDBJ databases">
        <title>Functional metagenomics reveals considerable lignocellulase gene clusters in the gut microbiome of a wood-feeding higher termite.</title>
        <authorList>
            <person name="Liu N."/>
        </authorList>
    </citation>
    <scope>NUCLEOTIDE SEQUENCE</scope>
</reference>
<dbReference type="AlphaFoldDB" id="A0A806KJX2"/>
<sequence>MNYDEINVDEVLAEVDAAIEKGEYRQATKQESMKVRLAALAAIVRNMQEIVEQDHQMAVKERQTVNA</sequence>
<evidence type="ECO:0000313" key="1">
    <source>
        <dbReference type="EMBL" id="AGS51810.1"/>
    </source>
</evidence>
<organism evidence="1">
    <name type="scientific">uncultured bacterium contig00053</name>
    <dbReference type="NCBI Taxonomy" id="1181537"/>
    <lineage>
        <taxon>Bacteria</taxon>
        <taxon>environmental samples</taxon>
    </lineage>
</organism>
<dbReference type="EMBL" id="JQ844171">
    <property type="protein sequence ID" value="AGS51810.1"/>
    <property type="molecule type" value="Genomic_DNA"/>
</dbReference>
<protein>
    <submittedName>
        <fullName evidence="1">Uncharacterized protein</fullName>
    </submittedName>
</protein>
<name>A0A806KJX2_9BACT</name>
<proteinExistence type="predicted"/>
<accession>A0A806KJX2</accession>